<organism evidence="1 2">
    <name type="scientific">Metschnikowia pulcherrima</name>
    <dbReference type="NCBI Taxonomy" id="27326"/>
    <lineage>
        <taxon>Eukaryota</taxon>
        <taxon>Fungi</taxon>
        <taxon>Dikarya</taxon>
        <taxon>Ascomycota</taxon>
        <taxon>Saccharomycotina</taxon>
        <taxon>Pichiomycetes</taxon>
        <taxon>Metschnikowiaceae</taxon>
        <taxon>Metschnikowia</taxon>
    </lineage>
</organism>
<dbReference type="AlphaFoldDB" id="A0A8H7GZ71"/>
<protein>
    <submittedName>
        <fullName evidence="1">Uncharacterized protein</fullName>
    </submittedName>
</protein>
<name>A0A8H7GZ71_9ASCO</name>
<accession>A0A8H7GZ71</accession>
<gene>
    <name evidence="1" type="ORF">HF325_000398</name>
</gene>
<keyword evidence="2" id="KW-1185">Reference proteome</keyword>
<dbReference type="EMBL" id="JACBPP010000001">
    <property type="protein sequence ID" value="KAF8004941.1"/>
    <property type="molecule type" value="Genomic_DNA"/>
</dbReference>
<dbReference type="Proteomes" id="UP000649328">
    <property type="component" value="Unassembled WGS sequence"/>
</dbReference>
<comment type="caution">
    <text evidence="1">The sequence shown here is derived from an EMBL/GenBank/DDBJ whole genome shotgun (WGS) entry which is preliminary data.</text>
</comment>
<dbReference type="OrthoDB" id="10371470at2759"/>
<sequence>MDPEYESFRRRLGKLENDVRVVEEIIMWEDVINESKLEYFRGIVADVKRNFESFQRFDIPFWIDEPGFDAVDQSLVIIAHKD</sequence>
<evidence type="ECO:0000313" key="1">
    <source>
        <dbReference type="EMBL" id="KAF8004941.1"/>
    </source>
</evidence>
<evidence type="ECO:0000313" key="2">
    <source>
        <dbReference type="Proteomes" id="UP000649328"/>
    </source>
</evidence>
<proteinExistence type="predicted"/>
<reference evidence="1" key="1">
    <citation type="submission" date="2020-10" db="EMBL/GenBank/DDBJ databases">
        <title>The Whole-Genome Sequence of Metschnikowia persimmonesis, a Novel Endophytic Yeast Species Isolated from Medicinal Plant Diospyros kaki Thumb.</title>
        <authorList>
            <person name="Rahmat E."/>
            <person name="Kang Y."/>
        </authorList>
    </citation>
    <scope>NUCLEOTIDE SEQUENCE</scope>
    <source>
        <strain evidence="1">KIOM G15050</strain>
    </source>
</reference>